<feature type="transmembrane region" description="Helical" evidence="6">
    <location>
        <begin position="145"/>
        <end position="170"/>
    </location>
</feature>
<feature type="transmembrane region" description="Helical" evidence="6">
    <location>
        <begin position="41"/>
        <end position="66"/>
    </location>
</feature>
<keyword evidence="4 6" id="KW-1133">Transmembrane helix</keyword>
<feature type="transmembrane region" description="Helical" evidence="6">
    <location>
        <begin position="191"/>
        <end position="208"/>
    </location>
</feature>
<dbReference type="PANTHER" id="PTHR30086">
    <property type="entry name" value="ARGININE EXPORTER PROTEIN ARGO"/>
    <property type="match status" value="1"/>
</dbReference>
<keyword evidence="3 6" id="KW-0812">Transmembrane</keyword>
<evidence type="ECO:0000313" key="7">
    <source>
        <dbReference type="EMBL" id="MFC5474336.1"/>
    </source>
</evidence>
<evidence type="ECO:0000256" key="3">
    <source>
        <dbReference type="ARBA" id="ARBA00022692"/>
    </source>
</evidence>
<dbReference type="Proteomes" id="UP001596045">
    <property type="component" value="Unassembled WGS sequence"/>
</dbReference>
<dbReference type="Pfam" id="PF01810">
    <property type="entry name" value="LysE"/>
    <property type="match status" value="1"/>
</dbReference>
<evidence type="ECO:0000256" key="4">
    <source>
        <dbReference type="ARBA" id="ARBA00022989"/>
    </source>
</evidence>
<evidence type="ECO:0000256" key="2">
    <source>
        <dbReference type="ARBA" id="ARBA00022475"/>
    </source>
</evidence>
<proteinExistence type="predicted"/>
<keyword evidence="2" id="KW-1003">Cell membrane</keyword>
<evidence type="ECO:0000256" key="5">
    <source>
        <dbReference type="ARBA" id="ARBA00023136"/>
    </source>
</evidence>
<feature type="transmembrane region" description="Helical" evidence="6">
    <location>
        <begin position="72"/>
        <end position="92"/>
    </location>
</feature>
<reference evidence="8" key="1">
    <citation type="journal article" date="2019" name="Int. J. Syst. Evol. Microbiol.">
        <title>The Global Catalogue of Microorganisms (GCM) 10K type strain sequencing project: providing services to taxonomists for standard genome sequencing and annotation.</title>
        <authorList>
            <consortium name="The Broad Institute Genomics Platform"/>
            <consortium name="The Broad Institute Genome Sequencing Center for Infectious Disease"/>
            <person name="Wu L."/>
            <person name="Ma J."/>
        </authorList>
    </citation>
    <scope>NUCLEOTIDE SEQUENCE [LARGE SCALE GENOMIC DNA]</scope>
    <source>
        <strain evidence="8">JCM 17066</strain>
    </source>
</reference>
<organism evidence="7 8">
    <name type="scientific">Paraherbaspirillum soli</name>
    <dbReference type="NCBI Taxonomy" id="631222"/>
    <lineage>
        <taxon>Bacteria</taxon>
        <taxon>Pseudomonadati</taxon>
        <taxon>Pseudomonadota</taxon>
        <taxon>Betaproteobacteria</taxon>
        <taxon>Burkholderiales</taxon>
        <taxon>Oxalobacteraceae</taxon>
        <taxon>Paraherbaspirillum</taxon>
    </lineage>
</organism>
<gene>
    <name evidence="7" type="ORF">ACFPM8_10240</name>
</gene>
<keyword evidence="8" id="KW-1185">Reference proteome</keyword>
<feature type="transmembrane region" description="Helical" evidence="6">
    <location>
        <begin position="6"/>
        <end position="29"/>
    </location>
</feature>
<evidence type="ECO:0000256" key="1">
    <source>
        <dbReference type="ARBA" id="ARBA00004651"/>
    </source>
</evidence>
<dbReference type="RefSeq" id="WP_378997405.1">
    <property type="nucleotide sequence ID" value="NZ_JBHSMT010000013.1"/>
</dbReference>
<comment type="caution">
    <text evidence="7">The sequence shown here is derived from an EMBL/GenBank/DDBJ whole genome shotgun (WGS) entry which is preliminary data.</text>
</comment>
<protein>
    <submittedName>
        <fullName evidence="7">LysE family translocator</fullName>
    </submittedName>
</protein>
<dbReference type="InterPro" id="IPR001123">
    <property type="entry name" value="LeuE-type"/>
</dbReference>
<dbReference type="PANTHER" id="PTHR30086:SF20">
    <property type="entry name" value="ARGININE EXPORTER PROTEIN ARGO-RELATED"/>
    <property type="match status" value="1"/>
</dbReference>
<dbReference type="PIRSF" id="PIRSF006324">
    <property type="entry name" value="LeuE"/>
    <property type="match status" value="1"/>
</dbReference>
<comment type="subcellular location">
    <subcellularLocation>
        <location evidence="1">Cell membrane</location>
        <topology evidence="1">Multi-pass membrane protein</topology>
    </subcellularLocation>
</comment>
<dbReference type="EMBL" id="JBHSMT010000013">
    <property type="protein sequence ID" value="MFC5474336.1"/>
    <property type="molecule type" value="Genomic_DNA"/>
</dbReference>
<keyword evidence="5 6" id="KW-0472">Membrane</keyword>
<evidence type="ECO:0000313" key="8">
    <source>
        <dbReference type="Proteomes" id="UP001596045"/>
    </source>
</evidence>
<name>A0ABW0MBK7_9BURK</name>
<accession>A0ABW0MBK7</accession>
<sequence>MNQSVNLWLYFLVVFGVIVLPGLDMAFVLASALVGGRRSGFAAVAGIIAGGVCHVTMGALGIAVVLKLWPALFNLVLLAGAFYIAWIGWSLWRSEMAFRFSRHTDARAPATTFGQAMLTSLLNPKAYVFMLAIFPQFLKVGQGPIWSQAAVLGVITALTQAGVYGAIALLSIRASGWFETNPAATTTAARAVGMLLIAAAVFTGVQGWQAL</sequence>
<evidence type="ECO:0000256" key="6">
    <source>
        <dbReference type="SAM" id="Phobius"/>
    </source>
</evidence>